<accession>A1ZP91</accession>
<evidence type="ECO:0000256" key="1">
    <source>
        <dbReference type="SAM" id="Phobius"/>
    </source>
</evidence>
<dbReference type="PANTHER" id="PTHR30336:SF6">
    <property type="entry name" value="INTEGRAL MEMBRANE PROTEIN"/>
    <property type="match status" value="1"/>
</dbReference>
<dbReference type="PANTHER" id="PTHR30336">
    <property type="entry name" value="INNER MEMBRANE PROTEIN, PROBABLE PERMEASE"/>
    <property type="match status" value="1"/>
</dbReference>
<dbReference type="Proteomes" id="UP000004095">
    <property type="component" value="Unassembled WGS sequence"/>
</dbReference>
<keyword evidence="1" id="KW-1133">Transmembrane helix</keyword>
<keyword evidence="1" id="KW-0812">Transmembrane</keyword>
<evidence type="ECO:0000313" key="4">
    <source>
        <dbReference type="Proteomes" id="UP000004095"/>
    </source>
</evidence>
<comment type="caution">
    <text evidence="3">The sequence shown here is derived from an EMBL/GenBank/DDBJ whole genome shotgun (WGS) entry which is preliminary data.</text>
</comment>
<dbReference type="Pfam" id="PF02698">
    <property type="entry name" value="DUF218"/>
    <property type="match status" value="1"/>
</dbReference>
<keyword evidence="1" id="KW-0472">Membrane</keyword>
<name>A1ZP91_MICM2</name>
<dbReference type="EMBL" id="AAWS01000020">
    <property type="protein sequence ID" value="EAY27883.1"/>
    <property type="molecule type" value="Genomic_DNA"/>
</dbReference>
<dbReference type="InterPro" id="IPR003848">
    <property type="entry name" value="DUF218"/>
</dbReference>
<dbReference type="GO" id="GO:0005886">
    <property type="term" value="C:plasma membrane"/>
    <property type="evidence" value="ECO:0007669"/>
    <property type="project" value="TreeGrafter"/>
</dbReference>
<evidence type="ECO:0000259" key="2">
    <source>
        <dbReference type="Pfam" id="PF02698"/>
    </source>
</evidence>
<organism evidence="3 4">
    <name type="scientific">Microscilla marina ATCC 23134</name>
    <dbReference type="NCBI Taxonomy" id="313606"/>
    <lineage>
        <taxon>Bacteria</taxon>
        <taxon>Pseudomonadati</taxon>
        <taxon>Bacteroidota</taxon>
        <taxon>Cytophagia</taxon>
        <taxon>Cytophagales</taxon>
        <taxon>Microscillaceae</taxon>
        <taxon>Microscilla</taxon>
    </lineage>
</organism>
<feature type="domain" description="DUF218" evidence="2">
    <location>
        <begin position="54"/>
        <end position="179"/>
    </location>
</feature>
<gene>
    <name evidence="3" type="ORF">M23134_00324</name>
</gene>
<dbReference type="InterPro" id="IPR051599">
    <property type="entry name" value="Cell_Envelope_Assoc"/>
</dbReference>
<evidence type="ECO:0000313" key="3">
    <source>
        <dbReference type="EMBL" id="EAY27883.1"/>
    </source>
</evidence>
<feature type="transmembrane region" description="Helical" evidence="1">
    <location>
        <begin position="12"/>
        <end position="32"/>
    </location>
</feature>
<reference evidence="3 4" key="1">
    <citation type="submission" date="2007-01" db="EMBL/GenBank/DDBJ databases">
        <authorList>
            <person name="Haygood M."/>
            <person name="Podell S."/>
            <person name="Anderson C."/>
            <person name="Hopkinson B."/>
            <person name="Roe K."/>
            <person name="Barbeau K."/>
            <person name="Gaasterland T."/>
            <person name="Ferriera S."/>
            <person name="Johnson J."/>
            <person name="Kravitz S."/>
            <person name="Beeson K."/>
            <person name="Sutton G."/>
            <person name="Rogers Y.-H."/>
            <person name="Friedman R."/>
            <person name="Frazier M."/>
            <person name="Venter J.C."/>
        </authorList>
    </citation>
    <scope>NUCLEOTIDE SEQUENCE [LARGE SCALE GENOMIC DNA]</scope>
    <source>
        <strain evidence="3 4">ATCC 23134</strain>
    </source>
</reference>
<sequence length="218" mass="24775">MTMKKKLKKLGLIFLGIIVINIILIVFCNWRIEQKSSPDLFSKVGQIPANKVGLVLGTSKWLSDGRVNLYFKYRIEAAVALYKAKKIKYILVSGDNRFDYYNEPREMHNALVASGVPSEVIVLDYAGFRTLDSVVRSKKVFGQQAITIISQPFHNKRALFIASNYGMKAVAFNAKDVNLYMGFKTQLREKLARVKVFLDLYVTNKQPRFLGEKIEIGA</sequence>
<dbReference type="AlphaFoldDB" id="A1ZP91"/>
<keyword evidence="4" id="KW-1185">Reference proteome</keyword>
<dbReference type="CDD" id="cd06259">
    <property type="entry name" value="YdcF-like"/>
    <property type="match status" value="1"/>
</dbReference>
<dbReference type="eggNOG" id="COG2949">
    <property type="taxonomic scope" value="Bacteria"/>
</dbReference>
<protein>
    <submittedName>
        <fullName evidence="3">SanA protein</fullName>
    </submittedName>
</protein>
<proteinExistence type="predicted"/>